<reference evidence="4 5" key="1">
    <citation type="submission" date="2015-10" db="EMBL/GenBank/DDBJ databases">
        <title>Pseudomonas helleri sp. nov. and Pseudomonas weihenstephanensis sp. nov., isolated from raw cows milk.</title>
        <authorList>
            <person name="Von Neubeck M."/>
            <person name="Huptas C."/>
            <person name="Wenning M."/>
            <person name="Scherer S."/>
        </authorList>
    </citation>
    <scope>NUCLEOTIDE SEQUENCE [LARGE SCALE GENOMIC DNA]</scope>
    <source>
        <strain evidence="4 5">BSTT44</strain>
    </source>
</reference>
<dbReference type="OrthoDB" id="5720484at2"/>
<evidence type="ECO:0000256" key="1">
    <source>
        <dbReference type="SAM" id="Phobius"/>
    </source>
</evidence>
<organism evidence="4 5">
    <name type="scientific">Pseudomonas endophytica</name>
    <dbReference type="NCBI Taxonomy" id="1563157"/>
    <lineage>
        <taxon>Bacteria</taxon>
        <taxon>Pseudomonadati</taxon>
        <taxon>Pseudomonadota</taxon>
        <taxon>Gammaproteobacteria</taxon>
        <taxon>Pseudomonadales</taxon>
        <taxon>Pseudomonadaceae</taxon>
        <taxon>Pseudomonas</taxon>
    </lineage>
</organism>
<evidence type="ECO:0000313" key="5">
    <source>
        <dbReference type="Proteomes" id="UP000050342"/>
    </source>
</evidence>
<evidence type="ECO:0000259" key="2">
    <source>
        <dbReference type="Pfam" id="PF09977"/>
    </source>
</evidence>
<feature type="domain" description="DUF2134" evidence="2">
    <location>
        <begin position="73"/>
        <end position="138"/>
    </location>
</feature>
<sequence length="658" mass="67849">MFPQLRGVHFTAPGQQRGAIGLVAAITLGMALLFMLLVIDSGRLYLEQRKLQRVADMAALEAVTRGGSCATGTASTYVNNSASHNNFTPGGANTITPTCGTLVTGADNLRTFKADANQSSAIRVIATKTVQTSVAGGLWNLLSEQKIELDTPLTASAVGTIAGAPLAMLTIRSSLLDINSANSPLLNALVGGLLGGTVNLSTVSWQGLAATHINLLSYLDQLAIDVGATAGDYNALLNSDLRLTQLLDAAIHVLEKNGPGATVALNGVKAIRAIASNTQLLKLGDLFNIQNGTPRAGLNADLTAFELLQGIVQLANGNSAATATLNTTIPLIGNATVYLKVIEPPQLSIAGNPALAKANPTGPNQIFIKTAQVQTRVHLDLAIVRTLKPLTDALTSVLSTVLEVVKKLLGLNVIDAIKCLVSCESAQLSIASALDVYVEAASASGYVTDFKCASDGSKSLTVRGSTSLAKVSIGQGSNTVAFPPQDDDGNLIISPVKLINMDVKTCGLAGLICNTVEGKAGSFNVKASTSISSAAQDIVYTSTLTSPATLPKMGLAPYYKSTDIKDIIAKLGNGLAGHVETSYTPPPGKTVTGDLLNTVSTLVNQLIGTLTTAFKSLLAPLLDPIVNTLLKALGINLGNADIGANLSCNEGGRAQLVL</sequence>
<keyword evidence="1" id="KW-0472">Membrane</keyword>
<dbReference type="Pfam" id="PF13400">
    <property type="entry name" value="Tad"/>
    <property type="match status" value="1"/>
</dbReference>
<dbReference type="Pfam" id="PF09977">
    <property type="entry name" value="Tad_C"/>
    <property type="match status" value="1"/>
</dbReference>
<keyword evidence="1" id="KW-0812">Transmembrane</keyword>
<feature type="domain" description="Putative Flp pilus-assembly TadG-like N-terminal" evidence="3">
    <location>
        <begin position="18"/>
        <end position="63"/>
    </location>
</feature>
<proteinExistence type="predicted"/>
<dbReference type="RefSeq" id="WP_055103904.1">
    <property type="nucleotide sequence ID" value="NZ_LLWH01000190.1"/>
</dbReference>
<accession>A0A0Q0XRK2</accession>
<dbReference type="EMBL" id="LLWH01000190">
    <property type="protein sequence ID" value="KQB52610.1"/>
    <property type="molecule type" value="Genomic_DNA"/>
</dbReference>
<comment type="caution">
    <text evidence="4">The sequence shown here is derived from an EMBL/GenBank/DDBJ whole genome shotgun (WGS) entry which is preliminary data.</text>
</comment>
<name>A0A0Q0XRK2_9PSED</name>
<gene>
    <name evidence="4" type="ORF">AQS70_13705</name>
</gene>
<evidence type="ECO:0000313" key="4">
    <source>
        <dbReference type="EMBL" id="KQB52610.1"/>
    </source>
</evidence>
<dbReference type="InterPro" id="IPR018705">
    <property type="entry name" value="DUF2134_membrane"/>
</dbReference>
<dbReference type="Proteomes" id="UP000050342">
    <property type="component" value="Unassembled WGS sequence"/>
</dbReference>
<dbReference type="STRING" id="1563157.AQS70_13705"/>
<feature type="transmembrane region" description="Helical" evidence="1">
    <location>
        <begin position="20"/>
        <end position="39"/>
    </location>
</feature>
<protein>
    <recommendedName>
        <fullName evidence="6">Flp pilus-assembly TadG-like N-terminal domain-containing protein</fullName>
    </recommendedName>
</protein>
<keyword evidence="5" id="KW-1185">Reference proteome</keyword>
<evidence type="ECO:0008006" key="6">
    <source>
        <dbReference type="Google" id="ProtNLM"/>
    </source>
</evidence>
<dbReference type="AlphaFoldDB" id="A0A0Q0XRK2"/>
<dbReference type="InterPro" id="IPR028087">
    <property type="entry name" value="Tad_N"/>
</dbReference>
<keyword evidence="1" id="KW-1133">Transmembrane helix</keyword>
<evidence type="ECO:0000259" key="3">
    <source>
        <dbReference type="Pfam" id="PF13400"/>
    </source>
</evidence>